<evidence type="ECO:0000259" key="4">
    <source>
        <dbReference type="Pfam" id="PF03061"/>
    </source>
</evidence>
<sequence>MTPRHLSGLLSAPDGFDLPERRRAEHGTDVLASRLTAETRHGSTLDQIQPGTRVDIRDDTDRQGDMRDQTEQQASPEVQARIRSSFERQGLMRHLGARIVHIAPGCVHIVLPNRPEVTQQHGYIHAGATSAIADSAGGYAAFTLFPENTSVLTVEYKINLLAPAEGDHLEAVGMVLKAGRTLTVCTLEVFGVQDEHRTLVATGQQTLMCVNHRSEQPAP</sequence>
<feature type="compositionally biased region" description="Basic and acidic residues" evidence="3">
    <location>
        <begin position="54"/>
        <end position="70"/>
    </location>
</feature>
<feature type="region of interest" description="Disordered" evidence="3">
    <location>
        <begin position="1"/>
        <end position="21"/>
    </location>
</feature>
<keyword evidence="2" id="KW-0378">Hydrolase</keyword>
<dbReference type="Pfam" id="PF03061">
    <property type="entry name" value="4HBT"/>
    <property type="match status" value="1"/>
</dbReference>
<dbReference type="InterPro" id="IPR039298">
    <property type="entry name" value="ACOT13"/>
</dbReference>
<dbReference type="EMBL" id="JADBEK010000001">
    <property type="protein sequence ID" value="MBE1591466.1"/>
    <property type="molecule type" value="Genomic_DNA"/>
</dbReference>
<dbReference type="Proteomes" id="UP000633509">
    <property type="component" value="Unassembled WGS sequence"/>
</dbReference>
<dbReference type="CDD" id="cd03443">
    <property type="entry name" value="PaaI_thioesterase"/>
    <property type="match status" value="1"/>
</dbReference>
<dbReference type="PANTHER" id="PTHR21660">
    <property type="entry name" value="THIOESTERASE SUPERFAMILY MEMBER-RELATED"/>
    <property type="match status" value="1"/>
</dbReference>
<dbReference type="RefSeq" id="WP_378525776.1">
    <property type="nucleotide sequence ID" value="NZ_JBHSKR010000005.1"/>
</dbReference>
<evidence type="ECO:0000256" key="1">
    <source>
        <dbReference type="ARBA" id="ARBA00008324"/>
    </source>
</evidence>
<keyword evidence="6" id="KW-1185">Reference proteome</keyword>
<dbReference type="NCBIfam" id="TIGR00369">
    <property type="entry name" value="unchar_dom_1"/>
    <property type="match status" value="1"/>
</dbReference>
<feature type="domain" description="Thioesterase" evidence="4">
    <location>
        <begin position="121"/>
        <end position="191"/>
    </location>
</feature>
<name>A0ABR9MEY3_9ACTN</name>
<dbReference type="InterPro" id="IPR003736">
    <property type="entry name" value="PAAI_dom"/>
</dbReference>
<dbReference type="Gene3D" id="3.10.129.10">
    <property type="entry name" value="Hotdog Thioesterase"/>
    <property type="match status" value="1"/>
</dbReference>
<protein>
    <submittedName>
        <fullName evidence="5">Uncharacterized protein (TIGR00369 family)</fullName>
    </submittedName>
</protein>
<dbReference type="SUPFAM" id="SSF54637">
    <property type="entry name" value="Thioesterase/thiol ester dehydrase-isomerase"/>
    <property type="match status" value="1"/>
</dbReference>
<accession>A0ABR9MEY3</accession>
<feature type="region of interest" description="Disordered" evidence="3">
    <location>
        <begin position="51"/>
        <end position="78"/>
    </location>
</feature>
<dbReference type="InterPro" id="IPR029069">
    <property type="entry name" value="HotDog_dom_sf"/>
</dbReference>
<evidence type="ECO:0000256" key="2">
    <source>
        <dbReference type="ARBA" id="ARBA00022801"/>
    </source>
</evidence>
<comment type="caution">
    <text evidence="5">The sequence shown here is derived from an EMBL/GenBank/DDBJ whole genome shotgun (WGS) entry which is preliminary data.</text>
</comment>
<evidence type="ECO:0000313" key="6">
    <source>
        <dbReference type="Proteomes" id="UP000633509"/>
    </source>
</evidence>
<dbReference type="InterPro" id="IPR006683">
    <property type="entry name" value="Thioestr_dom"/>
</dbReference>
<gene>
    <name evidence="5" type="ORF">H4W80_009724</name>
</gene>
<dbReference type="PANTHER" id="PTHR21660:SF1">
    <property type="entry name" value="ACYL-COENZYME A THIOESTERASE 13"/>
    <property type="match status" value="1"/>
</dbReference>
<evidence type="ECO:0000313" key="5">
    <source>
        <dbReference type="EMBL" id="MBE1591466.1"/>
    </source>
</evidence>
<comment type="similarity">
    <text evidence="1">Belongs to the thioesterase PaaI family.</text>
</comment>
<proteinExistence type="inferred from homology"/>
<reference evidence="5 6" key="1">
    <citation type="submission" date="2020-10" db="EMBL/GenBank/DDBJ databases">
        <title>Sequencing the genomes of 1000 actinobacteria strains.</title>
        <authorList>
            <person name="Klenk H.-P."/>
        </authorList>
    </citation>
    <scope>NUCLEOTIDE SEQUENCE [LARGE SCALE GENOMIC DNA]</scope>
    <source>
        <strain evidence="5 6">DSM 43173</strain>
    </source>
</reference>
<organism evidence="5 6">
    <name type="scientific">Nonomuraea angiospora</name>
    <dbReference type="NCBI Taxonomy" id="46172"/>
    <lineage>
        <taxon>Bacteria</taxon>
        <taxon>Bacillati</taxon>
        <taxon>Actinomycetota</taxon>
        <taxon>Actinomycetes</taxon>
        <taxon>Streptosporangiales</taxon>
        <taxon>Streptosporangiaceae</taxon>
        <taxon>Nonomuraea</taxon>
    </lineage>
</organism>
<evidence type="ECO:0000256" key="3">
    <source>
        <dbReference type="SAM" id="MobiDB-lite"/>
    </source>
</evidence>